<name>A0A560FMK4_9PROT</name>
<evidence type="ECO:0000313" key="2">
    <source>
        <dbReference type="EMBL" id="TWB22781.1"/>
    </source>
</evidence>
<organism evidence="2 3">
    <name type="scientific">Nitrospirillum amazonense</name>
    <dbReference type="NCBI Taxonomy" id="28077"/>
    <lineage>
        <taxon>Bacteria</taxon>
        <taxon>Pseudomonadati</taxon>
        <taxon>Pseudomonadota</taxon>
        <taxon>Alphaproteobacteria</taxon>
        <taxon>Rhodospirillales</taxon>
        <taxon>Azospirillaceae</taxon>
        <taxon>Nitrospirillum</taxon>
    </lineage>
</organism>
<reference evidence="2 3" key="1">
    <citation type="submission" date="2019-06" db="EMBL/GenBank/DDBJ databases">
        <title>Genomic Encyclopedia of Type Strains, Phase IV (KMG-V): Genome sequencing to study the core and pangenomes of soil and plant-associated prokaryotes.</title>
        <authorList>
            <person name="Whitman W."/>
        </authorList>
    </citation>
    <scope>NUCLEOTIDE SEQUENCE [LARGE SCALE GENOMIC DNA]</scope>
    <source>
        <strain evidence="2 3">BR 11880</strain>
    </source>
</reference>
<evidence type="ECO:0000313" key="3">
    <source>
        <dbReference type="Proteomes" id="UP000319859"/>
    </source>
</evidence>
<dbReference type="EMBL" id="VITN01000003">
    <property type="protein sequence ID" value="TWB22781.1"/>
    <property type="molecule type" value="Genomic_DNA"/>
</dbReference>
<sequence>MFDKFKKHFQRDNQAIAGDVAGVTTSDPMMQEFFKEIGGLSFKSGLYRTLHPTHVGDWNARVLAAFPAFKGRILCFAYDWLGRAFALDAARLEDKKPGVILFEPGTGEAMEIPANLTSFHEAELIDYGDAALAESFYRQWRASGGSPPAYDQCVGYRKPLFLGGADTVDNLETSDLDVYWHLAAQLIRKTRALPSGTPVHLNLT</sequence>
<dbReference type="Pfam" id="PF08906">
    <property type="entry name" value="T6SS_Tdi1_C"/>
    <property type="match status" value="1"/>
</dbReference>
<dbReference type="InterPro" id="IPR015002">
    <property type="entry name" value="T6SS_Tdi1_C"/>
</dbReference>
<feature type="domain" description="T6SS immunity protein Tdi1 C-terminal" evidence="1">
    <location>
        <begin position="132"/>
        <end position="186"/>
    </location>
</feature>
<protein>
    <submittedName>
        <fullName evidence="2">Uncharacterized protein DUF1851</fullName>
    </submittedName>
</protein>
<accession>A0A560FMK4</accession>
<comment type="caution">
    <text evidence="2">The sequence shown here is derived from an EMBL/GenBank/DDBJ whole genome shotgun (WGS) entry which is preliminary data.</text>
</comment>
<dbReference type="Proteomes" id="UP000319859">
    <property type="component" value="Unassembled WGS sequence"/>
</dbReference>
<evidence type="ECO:0000259" key="1">
    <source>
        <dbReference type="Pfam" id="PF08906"/>
    </source>
</evidence>
<dbReference type="RefSeq" id="WP_211115133.1">
    <property type="nucleotide sequence ID" value="NZ_VITN01000003.1"/>
</dbReference>
<gene>
    <name evidence="2" type="ORF">FBZ89_103411</name>
</gene>
<proteinExistence type="predicted"/>
<dbReference type="AlphaFoldDB" id="A0A560FMK4"/>